<evidence type="ECO:0000313" key="3">
    <source>
        <dbReference type="EMBL" id="PMP20339.1"/>
    </source>
</evidence>
<feature type="compositionally biased region" description="Polar residues" evidence="1">
    <location>
        <begin position="39"/>
        <end position="48"/>
    </location>
</feature>
<protein>
    <submittedName>
        <fullName evidence="3">Uncharacterized protein</fullName>
    </submittedName>
</protein>
<dbReference type="PROSITE" id="PS51257">
    <property type="entry name" value="PROKAR_LIPOPROTEIN"/>
    <property type="match status" value="1"/>
</dbReference>
<dbReference type="EMBL" id="MDBS01000100">
    <property type="protein sequence ID" value="PMP20339.1"/>
    <property type="molecule type" value="Genomic_DNA"/>
</dbReference>
<name>A0A7Z1MDC9_9VIBR</name>
<feature type="chain" id="PRO_5030721889" evidence="2">
    <location>
        <begin position="24"/>
        <end position="118"/>
    </location>
</feature>
<feature type="compositionally biased region" description="Gly residues" evidence="1">
    <location>
        <begin position="17"/>
        <end position="26"/>
    </location>
</feature>
<keyword evidence="2" id="KW-0732">Signal</keyword>
<accession>A0A7Z1MDC9</accession>
<reference evidence="3" key="2">
    <citation type="journal article" date="2018" name="Nature">
        <title>A major lineage of non-tailed dsDNA viruses as unrecognized killers of marine bacteria.</title>
        <authorList>
            <person name="Kauffman K.M."/>
            <person name="Hussain F.A."/>
            <person name="Yang J."/>
            <person name="Arevalo P."/>
            <person name="Brown J.M."/>
            <person name="Chang W.K."/>
            <person name="VanInsberghe D."/>
            <person name="Elsherbini J."/>
            <person name="Sharma R.S."/>
            <person name="Cutler M.B."/>
            <person name="Kelly L."/>
            <person name="Polz M.F."/>
        </authorList>
    </citation>
    <scope>NUCLEOTIDE SEQUENCE</scope>
    <source>
        <strain evidence="3">10N.222.46.E12</strain>
    </source>
</reference>
<dbReference type="AlphaFoldDB" id="A0A7Z1MDC9"/>
<gene>
    <name evidence="3" type="ORF">BCS90_08065</name>
</gene>
<reference evidence="3" key="1">
    <citation type="submission" date="2016-07" db="EMBL/GenBank/DDBJ databases">
        <authorList>
            <person name="Kauffman K."/>
            <person name="Arevalo P."/>
            <person name="Polz M.F."/>
        </authorList>
    </citation>
    <scope>NUCLEOTIDE SEQUENCE</scope>
    <source>
        <strain evidence="3">10N.222.46.E12</strain>
    </source>
</reference>
<sequence>MLRRTALAAALLSVLAGCGGSSGGTGTTSNGNGSESNNQDNSTETTTVAKREWQKEVLLSSPTRDATLPVIQLQNENGSAVLYSAWVEEANNGKPDELYASVAPIEDYANGNVPNVVA</sequence>
<feature type="compositionally biased region" description="Low complexity" evidence="1">
    <location>
        <begin position="27"/>
        <end position="38"/>
    </location>
</feature>
<proteinExistence type="predicted"/>
<dbReference type="RefSeq" id="WP_154723809.1">
    <property type="nucleotide sequence ID" value="NZ_CP170592.1"/>
</dbReference>
<feature type="signal peptide" evidence="2">
    <location>
        <begin position="1"/>
        <end position="23"/>
    </location>
</feature>
<evidence type="ECO:0000256" key="1">
    <source>
        <dbReference type="SAM" id="MobiDB-lite"/>
    </source>
</evidence>
<comment type="caution">
    <text evidence="3">The sequence shown here is derived from an EMBL/GenBank/DDBJ whole genome shotgun (WGS) entry which is preliminary data.</text>
</comment>
<feature type="region of interest" description="Disordered" evidence="1">
    <location>
        <begin position="17"/>
        <end position="50"/>
    </location>
</feature>
<evidence type="ECO:0000256" key="2">
    <source>
        <dbReference type="SAM" id="SignalP"/>
    </source>
</evidence>
<organism evidence="3">
    <name type="scientific">Vibrio cyclitrophicus</name>
    <dbReference type="NCBI Taxonomy" id="47951"/>
    <lineage>
        <taxon>Bacteria</taxon>
        <taxon>Pseudomonadati</taxon>
        <taxon>Pseudomonadota</taxon>
        <taxon>Gammaproteobacteria</taxon>
        <taxon>Vibrionales</taxon>
        <taxon>Vibrionaceae</taxon>
        <taxon>Vibrio</taxon>
    </lineage>
</organism>